<dbReference type="EMBL" id="AUZZ01011375">
    <property type="protein sequence ID" value="EQD26438.1"/>
    <property type="molecule type" value="Genomic_DNA"/>
</dbReference>
<reference evidence="1" key="2">
    <citation type="journal article" date="2014" name="ISME J.">
        <title>Microbial stratification in low pH oxic and suboxic macroscopic growths along an acid mine drainage.</title>
        <authorList>
            <person name="Mendez-Garcia C."/>
            <person name="Mesa V."/>
            <person name="Sprenger R.R."/>
            <person name="Richter M."/>
            <person name="Diez M.S."/>
            <person name="Solano J."/>
            <person name="Bargiela R."/>
            <person name="Golyshina O.V."/>
            <person name="Manteca A."/>
            <person name="Ramos J.L."/>
            <person name="Gallego J.R."/>
            <person name="Llorente I."/>
            <person name="Martins Dos Santos V.A."/>
            <person name="Jensen O.N."/>
            <person name="Pelaez A.I."/>
            <person name="Sanchez J."/>
            <person name="Ferrer M."/>
        </authorList>
    </citation>
    <scope>NUCLEOTIDE SEQUENCE</scope>
</reference>
<sequence>AYGGPIPTVVRKLSKDAFFLKKLPFENRRYRHYDLATKFLLAEHESQVVDTKKARLDDFVEHFADQSRTREPSFAKQAYESVGRMASVFTDKDALLRQVGMVMLYYHLFRVAREQNWVGKISRKKLLDFEKRRADNRQMMEKGNTKNIDLDLIEFDRYAQSPNDGGAIKFRLRVMLKQVFNRDQSNQD</sequence>
<evidence type="ECO:0000313" key="1">
    <source>
        <dbReference type="EMBL" id="EQD26438.1"/>
    </source>
</evidence>
<proteinExistence type="predicted"/>
<accession>T0Y0A6</accession>
<feature type="non-terminal residue" evidence="1">
    <location>
        <position position="1"/>
    </location>
</feature>
<dbReference type="AlphaFoldDB" id="T0Y0A6"/>
<comment type="caution">
    <text evidence="1">The sequence shown here is derived from an EMBL/GenBank/DDBJ whole genome shotgun (WGS) entry which is preliminary data.</text>
</comment>
<reference evidence="1" key="1">
    <citation type="submission" date="2013-08" db="EMBL/GenBank/DDBJ databases">
        <authorList>
            <person name="Mendez C."/>
            <person name="Richter M."/>
            <person name="Ferrer M."/>
            <person name="Sanchez J."/>
        </authorList>
    </citation>
    <scope>NUCLEOTIDE SEQUENCE</scope>
</reference>
<name>T0Y0A6_9ZZZZ</name>
<organism evidence="1">
    <name type="scientific">mine drainage metagenome</name>
    <dbReference type="NCBI Taxonomy" id="410659"/>
    <lineage>
        <taxon>unclassified sequences</taxon>
        <taxon>metagenomes</taxon>
        <taxon>ecological metagenomes</taxon>
    </lineage>
</organism>
<protein>
    <submittedName>
        <fullName evidence="1">Uncharacterized protein</fullName>
    </submittedName>
</protein>
<gene>
    <name evidence="1" type="ORF">B2A_15641</name>
</gene>